<dbReference type="InterPro" id="IPR051465">
    <property type="entry name" value="Cell_Envelope_Struct_Comp"/>
</dbReference>
<dbReference type="GO" id="GO:0004040">
    <property type="term" value="F:amidase activity"/>
    <property type="evidence" value="ECO:0007669"/>
    <property type="project" value="InterPro"/>
</dbReference>
<dbReference type="Gene3D" id="1.10.530.10">
    <property type="match status" value="1"/>
</dbReference>
<feature type="signal peptide" evidence="2">
    <location>
        <begin position="1"/>
        <end position="25"/>
    </location>
</feature>
<feature type="domain" description="SLH" evidence="3">
    <location>
        <begin position="21"/>
        <end position="78"/>
    </location>
</feature>
<dbReference type="RefSeq" id="WP_117326462.1">
    <property type="nucleotide sequence ID" value="NZ_QVTE01000024.1"/>
</dbReference>
<dbReference type="PROSITE" id="PS51272">
    <property type="entry name" value="SLH"/>
    <property type="match status" value="3"/>
</dbReference>
<dbReference type="Pfam" id="PF00395">
    <property type="entry name" value="SLH"/>
    <property type="match status" value="2"/>
</dbReference>
<dbReference type="EMBL" id="QVTE01000024">
    <property type="protein sequence ID" value="RFU69537.1"/>
    <property type="molecule type" value="Genomic_DNA"/>
</dbReference>
<evidence type="ECO:0000313" key="4">
    <source>
        <dbReference type="EMBL" id="RFU69537.1"/>
    </source>
</evidence>
<dbReference type="SMART" id="SM00047">
    <property type="entry name" value="LYZ2"/>
    <property type="match status" value="1"/>
</dbReference>
<gene>
    <name evidence="4" type="ORF">D0469_09230</name>
</gene>
<dbReference type="InterPro" id="IPR002901">
    <property type="entry name" value="MGlyc_endo_b_GlcNAc-like_dom"/>
</dbReference>
<proteinExistence type="predicted"/>
<dbReference type="OrthoDB" id="9816557at2"/>
<name>A0A372LP47_9BACI</name>
<feature type="domain" description="SLH" evidence="3">
    <location>
        <begin position="79"/>
        <end position="142"/>
    </location>
</feature>
<evidence type="ECO:0000259" key="3">
    <source>
        <dbReference type="PROSITE" id="PS51272"/>
    </source>
</evidence>
<feature type="chain" id="PRO_5017028105" evidence="2">
    <location>
        <begin position="26"/>
        <end position="675"/>
    </location>
</feature>
<dbReference type="Proteomes" id="UP000264541">
    <property type="component" value="Unassembled WGS sequence"/>
</dbReference>
<organism evidence="4 5">
    <name type="scientific">Peribacillus saganii</name>
    <dbReference type="NCBI Taxonomy" id="2303992"/>
    <lineage>
        <taxon>Bacteria</taxon>
        <taxon>Bacillati</taxon>
        <taxon>Bacillota</taxon>
        <taxon>Bacilli</taxon>
        <taxon>Bacillales</taxon>
        <taxon>Bacillaceae</taxon>
        <taxon>Peribacillus</taxon>
    </lineage>
</organism>
<dbReference type="AlphaFoldDB" id="A0A372LP47"/>
<dbReference type="InterPro" id="IPR001119">
    <property type="entry name" value="SLH_dom"/>
</dbReference>
<dbReference type="PANTHER" id="PTHR43308">
    <property type="entry name" value="OUTER MEMBRANE PROTEIN ALPHA-RELATED"/>
    <property type="match status" value="1"/>
</dbReference>
<evidence type="ECO:0000313" key="5">
    <source>
        <dbReference type="Proteomes" id="UP000264541"/>
    </source>
</evidence>
<dbReference type="Gene3D" id="2.30.30.40">
    <property type="entry name" value="SH3 Domains"/>
    <property type="match status" value="1"/>
</dbReference>
<evidence type="ECO:0000256" key="2">
    <source>
        <dbReference type="SAM" id="SignalP"/>
    </source>
</evidence>
<reference evidence="4 5" key="1">
    <citation type="submission" date="2018-08" db="EMBL/GenBank/DDBJ databases">
        <title>Bacillus chawlae sp. nov., Bacillus glennii sp. nov., and Bacillus saganii sp. nov. Isolated from the Vehicle Assembly Building at Kennedy Space Center where the Viking Spacecraft were Assembled.</title>
        <authorList>
            <person name="Seuylemezian A."/>
            <person name="Vaishampayan P."/>
        </authorList>
    </citation>
    <scope>NUCLEOTIDE SEQUENCE [LARGE SCALE GENOMIC DNA]</scope>
    <source>
        <strain evidence="4 5">V47-23a</strain>
    </source>
</reference>
<keyword evidence="1 2" id="KW-0732">Signal</keyword>
<feature type="domain" description="SLH" evidence="3">
    <location>
        <begin position="144"/>
        <end position="217"/>
    </location>
</feature>
<comment type="caution">
    <text evidence="4">The sequence shown here is derived from an EMBL/GenBank/DDBJ whole genome shotgun (WGS) entry which is preliminary data.</text>
</comment>
<evidence type="ECO:0000256" key="1">
    <source>
        <dbReference type="ARBA" id="ARBA00022729"/>
    </source>
</evidence>
<keyword evidence="5" id="KW-1185">Reference proteome</keyword>
<dbReference type="PANTHER" id="PTHR43308:SF5">
    <property type="entry name" value="S-LAYER PROTEIN _ PEPTIDOGLYCAN ENDO-BETA-N-ACETYLGLUCOSAMINIDASE"/>
    <property type="match status" value="1"/>
</dbReference>
<sequence>MRKISTLLLSFLLIVSLLPNRFASAADDLTGIALEMEMRAMAEKGVILGYGPGKYGPHDQVSRGQFANFIARALKLPEGQPKFKDVPVTASLAPGIYSAVAAGIITGYSAGTFAPNDPITREQMANMIDKSLDYLKVPKQKAALAFTDEKLVTSSISRNSIANMVALGIIAGIPNVDSEGNLTGTFRFDPKKSATRAHAAAFIYRMLKAAEGIQEEEDPSQGQDPFKIGTVSAAGELTISPKSYNTFDAANSAITNSNTQVVLYNDSIIKMKSGIVMAKPTVGSSAAVIYEADMKTVIMPVATGGAVPATEMEYVRSDDEKIEVKVAGRQGFVKHANAYLVPLAMMKGRSYYTVNSAGELVHNVYDIDKNSHTAYTTGIAPSFLKQGTKYISWDGNSFKSENGTVVGTAYQYFNMLPARSKTNYTAAELDQYINQVLAEKEALYTSNPTTFIRYKDATKTSKLIGLGATLKEVESTYKINALLILGMAMHESDFGTSTHAQKNNNIFGIKVFDSNPEDGEQYATIKDCIISLMNNYLNKNYVPIPDSGFAYQNGGSPGNKNRGINVRYASDAYWGQKVAGHMYRVDKALGGKDFLNNANPYNIGITNIQGLNVRMGAGTSFDKQFTYPKPGYPVIIAGTEKASNGTDWYKIISDSNANEFAYVSAEYVDNITIAK</sequence>
<protein>
    <submittedName>
        <fullName evidence="4">S-layer protein</fullName>
    </submittedName>
</protein>
<dbReference type="Pfam" id="PF01832">
    <property type="entry name" value="Glucosaminidase"/>
    <property type="match status" value="1"/>
</dbReference>
<accession>A0A372LP47</accession>